<feature type="region of interest" description="Disordered" evidence="1">
    <location>
        <begin position="1"/>
        <end position="20"/>
    </location>
</feature>
<keyword evidence="3" id="KW-1185">Reference proteome</keyword>
<sequence>MPRSATTSQKTDQRATAPGHVRAFAGAPTSVDEATRSFDIVITTETPVVRCIPDPRVPRSSDPFSGTYIEVGEVLVAAGIDLSRAPRMPFVDCHDTYTSIDKILGKVDDIRVEGTAIVGRVTLTRKRADLLPDIVDGFYGQISAGYFYDDKDTELVEQPDGGMPLLLVKRWTLTEASAVPVAADPNAFIRSLGSRAAPEAAAPSEEKPMDIEEIIAAAEEAAAAADAALEAAEEAVGADGTAEELVERVKALRGKRTEEDTAAAAEDEQKPKPEDTAAEGERADDAEMTDEEKKDVENVRSIAKGYGLDGLVSDLRALGAKPAQIRAAVSKSIAERGAPAASDPVVVKTPVRSAVEAFNPSAVYAARNKR</sequence>
<organism evidence="2 3">
    <name type="scientific">Gellertiella hungarica</name>
    <dbReference type="NCBI Taxonomy" id="1572859"/>
    <lineage>
        <taxon>Bacteria</taxon>
        <taxon>Pseudomonadati</taxon>
        <taxon>Pseudomonadota</taxon>
        <taxon>Alphaproteobacteria</taxon>
        <taxon>Hyphomicrobiales</taxon>
        <taxon>Rhizobiaceae</taxon>
        <taxon>Gellertiella</taxon>
    </lineage>
</organism>
<evidence type="ECO:0000256" key="1">
    <source>
        <dbReference type="SAM" id="MobiDB-lite"/>
    </source>
</evidence>
<protein>
    <recommendedName>
        <fullName evidence="4">Caudovirus prohead protease</fullName>
    </recommendedName>
</protein>
<name>A0A7W6NJS0_9HYPH</name>
<evidence type="ECO:0000313" key="3">
    <source>
        <dbReference type="Proteomes" id="UP000528286"/>
    </source>
</evidence>
<dbReference type="EMBL" id="JACIEZ010000002">
    <property type="protein sequence ID" value="MBB4064043.1"/>
    <property type="molecule type" value="Genomic_DNA"/>
</dbReference>
<dbReference type="Proteomes" id="UP000528286">
    <property type="component" value="Unassembled WGS sequence"/>
</dbReference>
<feature type="compositionally biased region" description="Polar residues" evidence="1">
    <location>
        <begin position="1"/>
        <end position="10"/>
    </location>
</feature>
<dbReference type="AlphaFoldDB" id="A0A7W6NJS0"/>
<feature type="region of interest" description="Disordered" evidence="1">
    <location>
        <begin position="252"/>
        <end position="296"/>
    </location>
</feature>
<comment type="caution">
    <text evidence="2">The sequence shown here is derived from an EMBL/GenBank/DDBJ whole genome shotgun (WGS) entry which is preliminary data.</text>
</comment>
<gene>
    <name evidence="2" type="ORF">GGR23_001220</name>
</gene>
<reference evidence="2 3" key="1">
    <citation type="submission" date="2020-08" db="EMBL/GenBank/DDBJ databases">
        <title>Genomic Encyclopedia of Type Strains, Phase IV (KMG-IV): sequencing the most valuable type-strain genomes for metagenomic binning, comparative biology and taxonomic classification.</title>
        <authorList>
            <person name="Goeker M."/>
        </authorList>
    </citation>
    <scope>NUCLEOTIDE SEQUENCE [LARGE SCALE GENOMIC DNA]</scope>
    <source>
        <strain evidence="2 3">DSM 29853</strain>
    </source>
</reference>
<accession>A0A7W6NJS0</accession>
<dbReference type="RefSeq" id="WP_183365285.1">
    <property type="nucleotide sequence ID" value="NZ_JACIEZ010000002.1"/>
</dbReference>
<evidence type="ECO:0000313" key="2">
    <source>
        <dbReference type="EMBL" id="MBB4064043.1"/>
    </source>
</evidence>
<proteinExistence type="predicted"/>
<evidence type="ECO:0008006" key="4">
    <source>
        <dbReference type="Google" id="ProtNLM"/>
    </source>
</evidence>
<feature type="compositionally biased region" description="Basic and acidic residues" evidence="1">
    <location>
        <begin position="267"/>
        <end position="296"/>
    </location>
</feature>